<feature type="transmembrane region" description="Helical" evidence="6">
    <location>
        <begin position="419"/>
        <end position="444"/>
    </location>
</feature>
<accession>A0A1H6RLH1</accession>
<dbReference type="InterPro" id="IPR037272">
    <property type="entry name" value="SNS_sf"/>
</dbReference>
<feature type="transmembrane region" description="Helical" evidence="6">
    <location>
        <begin position="142"/>
        <end position="160"/>
    </location>
</feature>
<feature type="transmembrane region" description="Helical" evidence="6">
    <location>
        <begin position="86"/>
        <end position="107"/>
    </location>
</feature>
<feature type="transmembrane region" description="Helical" evidence="6">
    <location>
        <begin position="172"/>
        <end position="200"/>
    </location>
</feature>
<dbReference type="GO" id="GO:0016020">
    <property type="term" value="C:membrane"/>
    <property type="evidence" value="ECO:0007669"/>
    <property type="project" value="UniProtKB-SubCell"/>
</dbReference>
<dbReference type="InterPro" id="IPR000175">
    <property type="entry name" value="Na/ntran_symport"/>
</dbReference>
<feature type="transmembrane region" description="Helical" evidence="6">
    <location>
        <begin position="212"/>
        <end position="237"/>
    </location>
</feature>
<evidence type="ECO:0000256" key="4">
    <source>
        <dbReference type="ARBA" id="ARBA00022989"/>
    </source>
</evidence>
<evidence type="ECO:0000256" key="1">
    <source>
        <dbReference type="ARBA" id="ARBA00004141"/>
    </source>
</evidence>
<dbReference type="Pfam" id="PF00209">
    <property type="entry name" value="SNF"/>
    <property type="match status" value="2"/>
</dbReference>
<dbReference type="OrthoDB" id="9762833at2"/>
<dbReference type="PROSITE" id="PS50267">
    <property type="entry name" value="NA_NEUROTRAN_SYMP_3"/>
    <property type="match status" value="1"/>
</dbReference>
<keyword evidence="4 6" id="KW-1133">Transmembrane helix</keyword>
<evidence type="ECO:0000256" key="3">
    <source>
        <dbReference type="ARBA" id="ARBA00022692"/>
    </source>
</evidence>
<feature type="transmembrane region" description="Helical" evidence="6">
    <location>
        <begin position="377"/>
        <end position="399"/>
    </location>
</feature>
<feature type="transmembrane region" description="Helical" evidence="6">
    <location>
        <begin position="44"/>
        <end position="65"/>
    </location>
</feature>
<comment type="subcellular location">
    <subcellularLocation>
        <location evidence="1">Membrane</location>
        <topology evidence="1">Multi-pass membrane protein</topology>
    </subcellularLocation>
</comment>
<evidence type="ECO:0000313" key="8">
    <source>
        <dbReference type="Proteomes" id="UP000198564"/>
    </source>
</evidence>
<sequence>MSAKREQWGSRWGFILATMGSAVGLGNIWRFSYAMGSNGGSAFLIIYLLSVILLGFPIMLIEFSIGKRGQDDAVQSFKKIAPKTSWYIAGGLGVLAAFLILSFYGIIGGWSLRYTYEYISGGIGGDSSAFFQNFIGQSVSPILWSFLFMAITVAIVLMGVKKGIESSSKWMMPILSLLVIGLAAYSLTLGGTAEAFAFMFQPEWSAFTDPEVYLAAMGQAFFTLSLGMGIMLTYGSYLKPDERLTSSAAVIILLDTSFALISGLMIFPALFAFGLDPTEGAGLVFIVLPGIFDALGGIGIFVGLLFFVLLTLAALSSSISLLEVSVSFLMDRVKMTRKGITLLLGSIIFLLGIPSSLSQGAMDITILGSSFLDFMDLFTANVLLPSSALISVLFVAWTWKKQDIYTHTDLKQGAVGTAFLMLARFFVPVAIALVLVFGIFNWLFA</sequence>
<dbReference type="PANTHER" id="PTHR42948">
    <property type="entry name" value="TRANSPORTER"/>
    <property type="match status" value="1"/>
</dbReference>
<evidence type="ECO:0000313" key="7">
    <source>
        <dbReference type="EMBL" id="SEI53387.1"/>
    </source>
</evidence>
<keyword evidence="5 6" id="KW-0472">Membrane</keyword>
<proteinExistence type="predicted"/>
<protein>
    <submittedName>
        <fullName evidence="7">Neurotransmitter:Na+ symporter, NSS family</fullName>
    </submittedName>
</protein>
<evidence type="ECO:0000256" key="5">
    <source>
        <dbReference type="ARBA" id="ARBA00023136"/>
    </source>
</evidence>
<evidence type="ECO:0000256" key="6">
    <source>
        <dbReference type="SAM" id="Phobius"/>
    </source>
</evidence>
<dbReference type="PANTHER" id="PTHR42948:SF1">
    <property type="entry name" value="TRANSPORTER"/>
    <property type="match status" value="1"/>
</dbReference>
<keyword evidence="3 6" id="KW-0812">Transmembrane</keyword>
<feature type="transmembrane region" description="Helical" evidence="6">
    <location>
        <begin position="249"/>
        <end position="274"/>
    </location>
</feature>
<feature type="transmembrane region" description="Helical" evidence="6">
    <location>
        <begin position="294"/>
        <end position="319"/>
    </location>
</feature>
<feature type="transmembrane region" description="Helical" evidence="6">
    <location>
        <begin position="12"/>
        <end position="32"/>
    </location>
</feature>
<dbReference type="CDD" id="cd10336">
    <property type="entry name" value="SLC6sbd_Tyt1-Like"/>
    <property type="match status" value="1"/>
</dbReference>
<name>A0A1H6RLH1_9LACT</name>
<dbReference type="RefSeq" id="WP_091632368.1">
    <property type="nucleotide sequence ID" value="NZ_FNYW01000002.1"/>
</dbReference>
<gene>
    <name evidence="7" type="ORF">SAMN04488113_102118</name>
</gene>
<feature type="transmembrane region" description="Helical" evidence="6">
    <location>
        <begin position="340"/>
        <end position="357"/>
    </location>
</feature>
<dbReference type="AlphaFoldDB" id="A0A1H6RLH1"/>
<keyword evidence="8" id="KW-1185">Reference proteome</keyword>
<dbReference type="EMBL" id="FNYW01000002">
    <property type="protein sequence ID" value="SEI53387.1"/>
    <property type="molecule type" value="Genomic_DNA"/>
</dbReference>
<dbReference type="Proteomes" id="UP000198564">
    <property type="component" value="Unassembled WGS sequence"/>
</dbReference>
<dbReference type="NCBIfam" id="NF037979">
    <property type="entry name" value="Na_transp"/>
    <property type="match status" value="1"/>
</dbReference>
<keyword evidence="2" id="KW-0813">Transport</keyword>
<dbReference type="InterPro" id="IPR047218">
    <property type="entry name" value="YocR/YhdH-like"/>
</dbReference>
<reference evidence="8" key="1">
    <citation type="submission" date="2016-10" db="EMBL/GenBank/DDBJ databases">
        <authorList>
            <person name="Varghese N."/>
            <person name="Submissions S."/>
        </authorList>
    </citation>
    <scope>NUCLEOTIDE SEQUENCE [LARGE SCALE GENOMIC DNA]</scope>
    <source>
        <strain evidence="8">DSM 25751</strain>
    </source>
</reference>
<evidence type="ECO:0000256" key="2">
    <source>
        <dbReference type="ARBA" id="ARBA00022448"/>
    </source>
</evidence>
<organism evidence="7 8">
    <name type="scientific">Alkalibacterium gilvum</name>
    <dbReference type="NCBI Taxonomy" id="1130080"/>
    <lineage>
        <taxon>Bacteria</taxon>
        <taxon>Bacillati</taxon>
        <taxon>Bacillota</taxon>
        <taxon>Bacilli</taxon>
        <taxon>Lactobacillales</taxon>
        <taxon>Carnobacteriaceae</taxon>
        <taxon>Alkalibacterium</taxon>
    </lineage>
</organism>
<dbReference type="PRINTS" id="PR00176">
    <property type="entry name" value="NANEUSMPORT"/>
</dbReference>
<dbReference type="SUPFAM" id="SSF161070">
    <property type="entry name" value="SNF-like"/>
    <property type="match status" value="1"/>
</dbReference>
<dbReference type="STRING" id="1130080.SAMN04488113_102118"/>